<comment type="caution">
    <text evidence="5">The sequence shown here is derived from an EMBL/GenBank/DDBJ whole genome shotgun (WGS) entry which is preliminary data.</text>
</comment>
<dbReference type="PANTHER" id="PTHR43537:SF5">
    <property type="entry name" value="UXU OPERON TRANSCRIPTIONAL REGULATOR"/>
    <property type="match status" value="1"/>
</dbReference>
<reference evidence="5 6" key="1">
    <citation type="journal article" date="2020" name="Insects">
        <title>Bacteria Belonging to Pseudomonas typographi sp. nov. from the Bark Beetle Ips typographus Have Genomic Potential to Aid in the Host Ecology.</title>
        <authorList>
            <person name="Peral-Aranega E."/>
            <person name="Saati-Santamaria Z."/>
            <person name="Kolarik M."/>
            <person name="Rivas R."/>
            <person name="Garcia-Fraile P."/>
        </authorList>
    </citation>
    <scope>NUCLEOTIDE SEQUENCE [LARGE SCALE GENOMIC DNA]</scope>
    <source>
        <strain evidence="5 6">CA3A</strain>
    </source>
</reference>
<proteinExistence type="predicted"/>
<dbReference type="InterPro" id="IPR011711">
    <property type="entry name" value="GntR_C"/>
</dbReference>
<evidence type="ECO:0000256" key="2">
    <source>
        <dbReference type="ARBA" id="ARBA00023125"/>
    </source>
</evidence>
<dbReference type="InterPro" id="IPR000524">
    <property type="entry name" value="Tscrpt_reg_HTH_GntR"/>
</dbReference>
<dbReference type="InterPro" id="IPR008920">
    <property type="entry name" value="TF_FadR/GntR_C"/>
</dbReference>
<dbReference type="InterPro" id="IPR036388">
    <property type="entry name" value="WH-like_DNA-bd_sf"/>
</dbReference>
<dbReference type="SMART" id="SM00345">
    <property type="entry name" value="HTH_GNTR"/>
    <property type="match status" value="1"/>
</dbReference>
<evidence type="ECO:0000256" key="1">
    <source>
        <dbReference type="ARBA" id="ARBA00023015"/>
    </source>
</evidence>
<gene>
    <name evidence="5" type="ORF">HAQ05_18155</name>
</gene>
<feature type="domain" description="HTH gntR-type" evidence="4">
    <location>
        <begin position="38"/>
        <end position="105"/>
    </location>
</feature>
<dbReference type="SUPFAM" id="SSF46785">
    <property type="entry name" value="Winged helix' DNA-binding domain"/>
    <property type="match status" value="1"/>
</dbReference>
<keyword evidence="1" id="KW-0805">Transcription regulation</keyword>
<dbReference type="SUPFAM" id="SSF48008">
    <property type="entry name" value="GntR ligand-binding domain-like"/>
    <property type="match status" value="1"/>
</dbReference>
<accession>A0ABR7Z538</accession>
<dbReference type="Gene3D" id="1.20.120.530">
    <property type="entry name" value="GntR ligand-binding domain-like"/>
    <property type="match status" value="1"/>
</dbReference>
<dbReference type="Proteomes" id="UP000805841">
    <property type="component" value="Unassembled WGS sequence"/>
</dbReference>
<dbReference type="RefSeq" id="WP_190423055.1">
    <property type="nucleotide sequence ID" value="NZ_JAAOCA010000023.1"/>
</dbReference>
<keyword evidence="3" id="KW-0804">Transcription</keyword>
<evidence type="ECO:0000313" key="6">
    <source>
        <dbReference type="Proteomes" id="UP000805841"/>
    </source>
</evidence>
<dbReference type="EMBL" id="JAAOCA010000023">
    <property type="protein sequence ID" value="MBD1600616.1"/>
    <property type="molecule type" value="Genomic_DNA"/>
</dbReference>
<dbReference type="PROSITE" id="PS50949">
    <property type="entry name" value="HTH_GNTR"/>
    <property type="match status" value="1"/>
</dbReference>
<dbReference type="PANTHER" id="PTHR43537">
    <property type="entry name" value="TRANSCRIPTIONAL REGULATOR, GNTR FAMILY"/>
    <property type="match status" value="1"/>
</dbReference>
<protein>
    <submittedName>
        <fullName evidence="5">GntR family transcriptional regulator</fullName>
    </submittedName>
</protein>
<evidence type="ECO:0000313" key="5">
    <source>
        <dbReference type="EMBL" id="MBD1600616.1"/>
    </source>
</evidence>
<evidence type="ECO:0000259" key="4">
    <source>
        <dbReference type="PROSITE" id="PS50949"/>
    </source>
</evidence>
<dbReference type="InterPro" id="IPR036390">
    <property type="entry name" value="WH_DNA-bd_sf"/>
</dbReference>
<dbReference type="SMART" id="SM00895">
    <property type="entry name" value="FCD"/>
    <property type="match status" value="1"/>
</dbReference>
<evidence type="ECO:0000256" key="3">
    <source>
        <dbReference type="ARBA" id="ARBA00023163"/>
    </source>
</evidence>
<keyword evidence="2" id="KW-0238">DNA-binding</keyword>
<organism evidence="5 6">
    <name type="scientific">Pseudomonas typographi</name>
    <dbReference type="NCBI Taxonomy" id="2715964"/>
    <lineage>
        <taxon>Bacteria</taxon>
        <taxon>Pseudomonadati</taxon>
        <taxon>Pseudomonadota</taxon>
        <taxon>Gammaproteobacteria</taxon>
        <taxon>Pseudomonadales</taxon>
        <taxon>Pseudomonadaceae</taxon>
        <taxon>Pseudomonas</taxon>
    </lineage>
</organism>
<dbReference type="Gene3D" id="1.10.10.10">
    <property type="entry name" value="Winged helix-like DNA-binding domain superfamily/Winged helix DNA-binding domain"/>
    <property type="match status" value="1"/>
</dbReference>
<dbReference type="Pfam" id="PF00392">
    <property type="entry name" value="GntR"/>
    <property type="match status" value="1"/>
</dbReference>
<sequence>MQKPIINIDIDSQHLICVRIEVSMSVLPSSKTGAKRITRKVDHIFHLLREEIVLGKRLAGDVLLETALALEFSTSQGTVREALMRLAEEGLVFRDGYRGTQIAGIGLSEAEELLAIRLRLERLGFRCARARYDDKLLTTLGGLIHEMHENSAQGHFYASMECDHAFHLSLFRCARLPVLEPVLGRCMLHMHRLSFAYSRAIYSEMERRSKRAENAFTHQRLIDALSIPDEAAAEEEIEAHILAVWQRGLSAMRAIRVNNQA</sequence>
<dbReference type="Pfam" id="PF07729">
    <property type="entry name" value="FCD"/>
    <property type="match status" value="1"/>
</dbReference>
<keyword evidence="6" id="KW-1185">Reference proteome</keyword>
<name>A0ABR7Z538_9PSED</name>